<dbReference type="SUPFAM" id="SSF109604">
    <property type="entry name" value="HD-domain/PDEase-like"/>
    <property type="match status" value="1"/>
</dbReference>
<dbReference type="InterPro" id="IPR003607">
    <property type="entry name" value="HD/PDEase_dom"/>
</dbReference>
<dbReference type="CDD" id="cd00077">
    <property type="entry name" value="HDc"/>
    <property type="match status" value="1"/>
</dbReference>
<sequence>MRLRPVALPNLPWGTPAPVDLYMLQEKELSLLFRSQQALAPESYDDICKQADRLYYDRDAQVNWQFLVDSNLSNILQTPLATEAKAAVAYGSAARKTQEIFQEFNEAGYSNAQDTVLALNKLMDEPDALESFFQLTIHDYYTYTHSVHVYIYSMLLTRTVIGSDNIPFLQDLGVGYLLHDIGKKDISTDILNKKGKLDDNEWTIIKKHPLIGYELLVKISGKISDEVAQIVLQHHEKCDGTGYPKNLTDSEIGRYGKICAIADVYDALTTRRSYKDALSKMAAFTIMQDSKGHFDQQMLARFIRLAVPFAE</sequence>
<proteinExistence type="predicted"/>
<evidence type="ECO:0000313" key="2">
    <source>
        <dbReference type="EMBL" id="MBI3128707.1"/>
    </source>
</evidence>
<dbReference type="PANTHER" id="PTHR43155">
    <property type="entry name" value="CYCLIC DI-GMP PHOSPHODIESTERASE PA4108-RELATED"/>
    <property type="match status" value="1"/>
</dbReference>
<name>A0A932I0I2_UNCTE</name>
<dbReference type="AlphaFoldDB" id="A0A932I0I2"/>
<dbReference type="SMART" id="SM00471">
    <property type="entry name" value="HDc"/>
    <property type="match status" value="1"/>
</dbReference>
<dbReference type="PROSITE" id="PS51832">
    <property type="entry name" value="HD_GYP"/>
    <property type="match status" value="1"/>
</dbReference>
<dbReference type="Proteomes" id="UP000782312">
    <property type="component" value="Unassembled WGS sequence"/>
</dbReference>
<comment type="caution">
    <text evidence="2">The sequence shown here is derived from an EMBL/GenBank/DDBJ whole genome shotgun (WGS) entry which is preliminary data.</text>
</comment>
<dbReference type="EMBL" id="JACPUR010000035">
    <property type="protein sequence ID" value="MBI3128707.1"/>
    <property type="molecule type" value="Genomic_DNA"/>
</dbReference>
<dbReference type="InterPro" id="IPR037522">
    <property type="entry name" value="HD_GYP_dom"/>
</dbReference>
<reference evidence="2" key="1">
    <citation type="submission" date="2020-07" db="EMBL/GenBank/DDBJ databases">
        <title>Huge and variable diversity of episymbiotic CPR bacteria and DPANN archaea in groundwater ecosystems.</title>
        <authorList>
            <person name="He C.Y."/>
            <person name="Keren R."/>
            <person name="Whittaker M."/>
            <person name="Farag I.F."/>
            <person name="Doudna J."/>
            <person name="Cate J.H.D."/>
            <person name="Banfield J.F."/>
        </authorList>
    </citation>
    <scope>NUCLEOTIDE SEQUENCE</scope>
    <source>
        <strain evidence="2">NC_groundwater_763_Ag_S-0.2um_68_21</strain>
    </source>
</reference>
<evidence type="ECO:0000313" key="3">
    <source>
        <dbReference type="Proteomes" id="UP000782312"/>
    </source>
</evidence>
<dbReference type="Pfam" id="PF13487">
    <property type="entry name" value="HD_5"/>
    <property type="match status" value="1"/>
</dbReference>
<accession>A0A932I0I2</accession>
<feature type="domain" description="HD-GYP" evidence="1">
    <location>
        <begin position="120"/>
        <end position="311"/>
    </location>
</feature>
<evidence type="ECO:0000259" key="1">
    <source>
        <dbReference type="PROSITE" id="PS51832"/>
    </source>
</evidence>
<dbReference type="PANTHER" id="PTHR43155:SF2">
    <property type="entry name" value="CYCLIC DI-GMP PHOSPHODIESTERASE PA4108"/>
    <property type="match status" value="1"/>
</dbReference>
<protein>
    <submittedName>
        <fullName evidence="2">HD domain-containing protein</fullName>
    </submittedName>
</protein>
<gene>
    <name evidence="2" type="ORF">HYZ11_13975</name>
</gene>
<dbReference type="Gene3D" id="1.10.3210.10">
    <property type="entry name" value="Hypothetical protein af1432"/>
    <property type="match status" value="1"/>
</dbReference>
<organism evidence="2 3">
    <name type="scientific">Tectimicrobiota bacterium</name>
    <dbReference type="NCBI Taxonomy" id="2528274"/>
    <lineage>
        <taxon>Bacteria</taxon>
        <taxon>Pseudomonadati</taxon>
        <taxon>Nitrospinota/Tectimicrobiota group</taxon>
        <taxon>Candidatus Tectimicrobiota</taxon>
    </lineage>
</organism>